<keyword evidence="2" id="KW-0812">Transmembrane</keyword>
<organism evidence="4 5">
    <name type="scientific">Komagataella phaffii (strain GS115 / ATCC 20864)</name>
    <name type="common">Yeast</name>
    <name type="synonym">Pichia pastoris</name>
    <dbReference type="NCBI Taxonomy" id="644223"/>
    <lineage>
        <taxon>Eukaryota</taxon>
        <taxon>Fungi</taxon>
        <taxon>Dikarya</taxon>
        <taxon>Ascomycota</taxon>
        <taxon>Saccharomycotina</taxon>
        <taxon>Pichiomycetes</taxon>
        <taxon>Pichiales</taxon>
        <taxon>Pichiaceae</taxon>
        <taxon>Komagataella</taxon>
    </lineage>
</organism>
<evidence type="ECO:0000256" key="2">
    <source>
        <dbReference type="SAM" id="Phobius"/>
    </source>
</evidence>
<protein>
    <recommendedName>
        <fullName evidence="6">Galactose oxidase</fullName>
    </recommendedName>
</protein>
<evidence type="ECO:0000313" key="5">
    <source>
        <dbReference type="Proteomes" id="UP000000314"/>
    </source>
</evidence>
<dbReference type="RefSeq" id="XP_002491562.1">
    <property type="nucleotide sequence ID" value="XM_002491517.1"/>
</dbReference>
<dbReference type="InterPro" id="IPR011043">
    <property type="entry name" value="Gal_Oxase/kelch_b-propeller"/>
</dbReference>
<dbReference type="HOGENOM" id="CLU_482418_0_0_1"/>
<dbReference type="InterPro" id="IPR015915">
    <property type="entry name" value="Kelch-typ_b-propeller"/>
</dbReference>
<reference evidence="4 5" key="1">
    <citation type="journal article" date="2009" name="Nat. Biotechnol.">
        <title>Genome sequence of the recombinant protein production host Pichia pastoris.</title>
        <authorList>
            <person name="De Schutter K."/>
            <person name="Lin Y.C."/>
            <person name="Tiels P."/>
            <person name="Van Hecke A."/>
            <person name="Glinka S."/>
            <person name="Weber-Lehmann J."/>
            <person name="Rouze P."/>
            <person name="Van de Peer Y."/>
            <person name="Callewaert N."/>
        </authorList>
    </citation>
    <scope>NUCLEOTIDE SEQUENCE [LARGE SCALE GENOMIC DNA]</scope>
    <source>
        <strain evidence="5">GS115 / ATCC 20864</strain>
    </source>
</reference>
<dbReference type="Proteomes" id="UP000000314">
    <property type="component" value="Chromosome 2"/>
</dbReference>
<feature type="region of interest" description="Disordered" evidence="1">
    <location>
        <begin position="472"/>
        <end position="511"/>
    </location>
</feature>
<dbReference type="OrthoDB" id="3980762at2759"/>
<feature type="compositionally biased region" description="Basic and acidic residues" evidence="1">
    <location>
        <begin position="499"/>
        <end position="509"/>
    </location>
</feature>
<keyword evidence="3" id="KW-0732">Signal</keyword>
<feature type="signal peptide" evidence="3">
    <location>
        <begin position="1"/>
        <end position="18"/>
    </location>
</feature>
<dbReference type="GeneID" id="8199252"/>
<dbReference type="Gene3D" id="2.120.10.80">
    <property type="entry name" value="Kelch-type beta propeller"/>
    <property type="match status" value="1"/>
</dbReference>
<dbReference type="InParanoid" id="C4R1A8"/>
<feature type="region of interest" description="Disordered" evidence="1">
    <location>
        <begin position="524"/>
        <end position="549"/>
    </location>
</feature>
<feature type="chain" id="PRO_5009950865" description="Galactose oxidase" evidence="3">
    <location>
        <begin position="19"/>
        <end position="565"/>
    </location>
</feature>
<dbReference type="SUPFAM" id="SSF50965">
    <property type="entry name" value="Galactose oxidase, central domain"/>
    <property type="match status" value="1"/>
</dbReference>
<feature type="compositionally biased region" description="Acidic residues" evidence="1">
    <location>
        <begin position="529"/>
        <end position="538"/>
    </location>
</feature>
<sequence length="565" mass="63034">MIFSTLWLIWLLIDLTYAQVWNTLYDFHNETIYLLPESSSSLIQIPFNAKFKSGDIIGEKSLGNLITVPEGDVTLLGDGDLYSVQNSTGFIKIQKYQRNQKTWDDVELKNNTIPYYSLSGLVSTFEEPTAIYIYGGLKTAGQDQATEGSVVERMLKIDISSGVSQELNSSVQPAAFYGSSNFPINDNTVVLVGGKAQRGWISFSQMAIWQYETWSFKKPTLEDSINSRMSPLLLPVFHTNTSSSETPDHKVESLLMLGGTLLDGVATPSFSQLNISSTDWVWNSLDESISTVNSLKNSPDNEISLSTLTGAAIIYDTLLVVNQTETDKFRAYLYNTESFEHIASVDYTKVDEKTSSRNTSKPLVIAVSTIVPVLGIILSIVVSVVLVKKYNKKKEMKQREKEISNYMAFFGGSKSDNLPTPIQLNNNDDELSIDLTNRKGNTISKRRSVKMLRLPSLTNMFMDKRTSEISFSSQETEFNKEDDVPKSLYSNSTGTESTITKHSDSDDSTHVVPARPVSTLRIVNPDEPSIIEEEDADDTTTNSDNEEIISSFSKDIMTIMNNMKL</sequence>
<dbReference type="EMBL" id="FN392320">
    <property type="protein sequence ID" value="CAY69282.1"/>
    <property type="molecule type" value="Genomic_DNA"/>
</dbReference>
<feature type="transmembrane region" description="Helical" evidence="2">
    <location>
        <begin position="363"/>
        <end position="387"/>
    </location>
</feature>
<gene>
    <name evidence="4" type="ordered locus">PAS_chr2-1_0638</name>
</gene>
<evidence type="ECO:0000256" key="1">
    <source>
        <dbReference type="SAM" id="MobiDB-lite"/>
    </source>
</evidence>
<keyword evidence="5" id="KW-1185">Reference proteome</keyword>
<keyword evidence="2" id="KW-1133">Transmembrane helix</keyword>
<evidence type="ECO:0000313" key="4">
    <source>
        <dbReference type="EMBL" id="CAY69282.1"/>
    </source>
</evidence>
<dbReference type="eggNOG" id="ENOG502SE2S">
    <property type="taxonomic scope" value="Eukaryota"/>
</dbReference>
<evidence type="ECO:0008006" key="6">
    <source>
        <dbReference type="Google" id="ProtNLM"/>
    </source>
</evidence>
<name>C4R1A8_KOMPG</name>
<feature type="compositionally biased region" description="Polar residues" evidence="1">
    <location>
        <begin position="488"/>
        <end position="498"/>
    </location>
</feature>
<proteinExistence type="predicted"/>
<dbReference type="AlphaFoldDB" id="C4R1A8"/>
<feature type="compositionally biased region" description="Polar residues" evidence="1">
    <location>
        <begin position="539"/>
        <end position="549"/>
    </location>
</feature>
<dbReference type="STRING" id="644223.C4R1A8"/>
<evidence type="ECO:0000256" key="3">
    <source>
        <dbReference type="SAM" id="SignalP"/>
    </source>
</evidence>
<dbReference type="KEGG" id="ppa:PAS_chr2-1_0638"/>
<keyword evidence="2" id="KW-0472">Membrane</keyword>
<accession>C4R1A8</accession>